<reference evidence="6 7" key="1">
    <citation type="submission" date="2024-02" db="EMBL/GenBank/DDBJ databases">
        <title>A novel Wenzhouxiangellaceae bacterium, isolated from coastal sediments.</title>
        <authorList>
            <person name="Du Z.-J."/>
            <person name="Ye Y.-Q."/>
            <person name="Zhang X.-Y."/>
        </authorList>
    </citation>
    <scope>NUCLEOTIDE SEQUENCE [LARGE SCALE GENOMIC DNA]</scope>
    <source>
        <strain evidence="6 7">CH-27</strain>
    </source>
</reference>
<dbReference type="InterPro" id="IPR001926">
    <property type="entry name" value="TrpB-like_PALP"/>
</dbReference>
<evidence type="ECO:0000259" key="5">
    <source>
        <dbReference type="Pfam" id="PF00291"/>
    </source>
</evidence>
<evidence type="ECO:0000313" key="7">
    <source>
        <dbReference type="Proteomes" id="UP001359886"/>
    </source>
</evidence>
<accession>A0AAW9R9V5</accession>
<dbReference type="SUPFAM" id="SSF53686">
    <property type="entry name" value="Tryptophan synthase beta subunit-like PLP-dependent enzymes"/>
    <property type="match status" value="1"/>
</dbReference>
<name>A0AAW9R9V5_9GAMM</name>
<dbReference type="CDD" id="cd01562">
    <property type="entry name" value="Thr-dehyd"/>
    <property type="match status" value="1"/>
</dbReference>
<dbReference type="AlphaFoldDB" id="A0AAW9R9V5"/>
<evidence type="ECO:0000256" key="3">
    <source>
        <dbReference type="ARBA" id="ARBA00022898"/>
    </source>
</evidence>
<protein>
    <submittedName>
        <fullName evidence="6">Threonine/serine dehydratase</fullName>
    </submittedName>
</protein>
<dbReference type="Pfam" id="PF00291">
    <property type="entry name" value="PALP"/>
    <property type="match status" value="1"/>
</dbReference>
<keyword evidence="4" id="KW-0456">Lyase</keyword>
<dbReference type="InterPro" id="IPR036052">
    <property type="entry name" value="TrpB-like_PALP_sf"/>
</dbReference>
<organism evidence="6 7">
    <name type="scientific">Elongatibacter sediminis</name>
    <dbReference type="NCBI Taxonomy" id="3119006"/>
    <lineage>
        <taxon>Bacteria</taxon>
        <taxon>Pseudomonadati</taxon>
        <taxon>Pseudomonadota</taxon>
        <taxon>Gammaproteobacteria</taxon>
        <taxon>Chromatiales</taxon>
        <taxon>Wenzhouxiangellaceae</taxon>
        <taxon>Elongatibacter</taxon>
    </lineage>
</organism>
<dbReference type="PANTHER" id="PTHR48078">
    <property type="entry name" value="THREONINE DEHYDRATASE, MITOCHONDRIAL-RELATED"/>
    <property type="match status" value="1"/>
</dbReference>
<dbReference type="Gene3D" id="3.40.50.1100">
    <property type="match status" value="2"/>
</dbReference>
<dbReference type="EMBL" id="JAZHOG010000001">
    <property type="protein sequence ID" value="MEJ8566131.1"/>
    <property type="molecule type" value="Genomic_DNA"/>
</dbReference>
<feature type="domain" description="Tryptophan synthase beta chain-like PALP" evidence="5">
    <location>
        <begin position="37"/>
        <end position="316"/>
    </location>
</feature>
<gene>
    <name evidence="6" type="ORF">V3330_00730</name>
</gene>
<evidence type="ECO:0000256" key="4">
    <source>
        <dbReference type="ARBA" id="ARBA00023239"/>
    </source>
</evidence>
<sequence>MTAGSDSGHRVRVGSELKAPDASEIRAARGRIDGIAIRTPLIRLNFDSDPAEIYLKLENLQPIGSFKVRPAGNAVAALDPTVRQEGVYTASSGNMAQGVAYAARALGVPATVLLPAHAPLVKVDAVERFGATVRPMGDDEWWRVLDDHGDPDQAGTFIHPVAHPDVVAGDATVGAEILEDLPDVDTVVVPFGGGGLMAGVASAMRALSPGVRVLAAESEHCAPLAASLEAGRPLEVPGPPTFITGIGIGRVLEEMWPLVSGLADGAVVSSLDEIVAAMALLFERNRVVAEGAGAAPVAAALAGRAGAGKVVCVISGGNIGAAPFCDVLHGDVPGP</sequence>
<dbReference type="GO" id="GO:0009097">
    <property type="term" value="P:isoleucine biosynthetic process"/>
    <property type="evidence" value="ECO:0007669"/>
    <property type="project" value="TreeGrafter"/>
</dbReference>
<comment type="similarity">
    <text evidence="2">Belongs to the serine/threonine dehydratase family.</text>
</comment>
<dbReference type="RefSeq" id="WP_354693454.1">
    <property type="nucleotide sequence ID" value="NZ_JAZHOG010000001.1"/>
</dbReference>
<proteinExistence type="inferred from homology"/>
<dbReference type="GO" id="GO:0003941">
    <property type="term" value="F:L-serine ammonia-lyase activity"/>
    <property type="evidence" value="ECO:0007669"/>
    <property type="project" value="TreeGrafter"/>
</dbReference>
<keyword evidence="3" id="KW-0663">Pyridoxal phosphate</keyword>
<dbReference type="FunFam" id="3.40.50.1100:FF:000005">
    <property type="entry name" value="Threonine dehydratase catabolic"/>
    <property type="match status" value="1"/>
</dbReference>
<dbReference type="GO" id="GO:0006567">
    <property type="term" value="P:L-threonine catabolic process"/>
    <property type="evidence" value="ECO:0007669"/>
    <property type="project" value="TreeGrafter"/>
</dbReference>
<comment type="cofactor">
    <cofactor evidence="1">
        <name>pyridoxal 5'-phosphate</name>
        <dbReference type="ChEBI" id="CHEBI:597326"/>
    </cofactor>
</comment>
<dbReference type="PANTHER" id="PTHR48078:SF6">
    <property type="entry name" value="L-THREONINE DEHYDRATASE CATABOLIC TDCB"/>
    <property type="match status" value="1"/>
</dbReference>
<dbReference type="GO" id="GO:0004794">
    <property type="term" value="F:threonine deaminase activity"/>
    <property type="evidence" value="ECO:0007669"/>
    <property type="project" value="TreeGrafter"/>
</dbReference>
<dbReference type="Proteomes" id="UP001359886">
    <property type="component" value="Unassembled WGS sequence"/>
</dbReference>
<dbReference type="InterPro" id="IPR050147">
    <property type="entry name" value="Ser/Thr_Dehydratase"/>
</dbReference>
<dbReference type="GO" id="GO:0006565">
    <property type="term" value="P:L-serine catabolic process"/>
    <property type="evidence" value="ECO:0007669"/>
    <property type="project" value="TreeGrafter"/>
</dbReference>
<evidence type="ECO:0000256" key="2">
    <source>
        <dbReference type="ARBA" id="ARBA00010869"/>
    </source>
</evidence>
<comment type="caution">
    <text evidence="6">The sequence shown here is derived from an EMBL/GenBank/DDBJ whole genome shotgun (WGS) entry which is preliminary data.</text>
</comment>
<evidence type="ECO:0000256" key="1">
    <source>
        <dbReference type="ARBA" id="ARBA00001933"/>
    </source>
</evidence>
<keyword evidence="7" id="KW-1185">Reference proteome</keyword>
<evidence type="ECO:0000313" key="6">
    <source>
        <dbReference type="EMBL" id="MEJ8566131.1"/>
    </source>
</evidence>